<sequence length="108" mass="11505">MTRSDVPSSVRVEDDGKLLAEADVCPDAEPGVVRSALHVEAGHLPPGTRTRLVDAVLEHPAVEGAEKLVASMPISDSEMLGRLRERTDELGTRAAGATKIVEARIEKP</sequence>
<dbReference type="Proteomes" id="UP000541969">
    <property type="component" value="Unassembled WGS sequence"/>
</dbReference>
<dbReference type="RefSeq" id="WP_179715891.1">
    <property type="nucleotide sequence ID" value="NZ_JACBZT010000001.1"/>
</dbReference>
<name>A0A853CBB6_9ACTN</name>
<proteinExistence type="predicted"/>
<accession>A0A853CBB6</accession>
<organism evidence="1 2">
    <name type="scientific">Petropleomorpha daqingensis</name>
    <dbReference type="NCBI Taxonomy" id="2026353"/>
    <lineage>
        <taxon>Bacteria</taxon>
        <taxon>Bacillati</taxon>
        <taxon>Actinomycetota</taxon>
        <taxon>Actinomycetes</taxon>
        <taxon>Geodermatophilales</taxon>
        <taxon>Geodermatophilaceae</taxon>
        <taxon>Petropleomorpha</taxon>
    </lineage>
</organism>
<gene>
    <name evidence="1" type="ORF">GGQ55_001563</name>
</gene>
<dbReference type="AlphaFoldDB" id="A0A853CBB6"/>
<keyword evidence="2" id="KW-1185">Reference proteome</keyword>
<protein>
    <submittedName>
        <fullName evidence="1">Uncharacterized protein</fullName>
    </submittedName>
</protein>
<dbReference type="EMBL" id="JACBZT010000001">
    <property type="protein sequence ID" value="NYJ05285.1"/>
    <property type="molecule type" value="Genomic_DNA"/>
</dbReference>
<evidence type="ECO:0000313" key="1">
    <source>
        <dbReference type="EMBL" id="NYJ05285.1"/>
    </source>
</evidence>
<evidence type="ECO:0000313" key="2">
    <source>
        <dbReference type="Proteomes" id="UP000541969"/>
    </source>
</evidence>
<comment type="caution">
    <text evidence="1">The sequence shown here is derived from an EMBL/GenBank/DDBJ whole genome shotgun (WGS) entry which is preliminary data.</text>
</comment>
<reference evidence="1 2" key="1">
    <citation type="submission" date="2020-07" db="EMBL/GenBank/DDBJ databases">
        <title>Sequencing the genomes of 1000 actinobacteria strains.</title>
        <authorList>
            <person name="Klenk H.-P."/>
        </authorList>
    </citation>
    <scope>NUCLEOTIDE SEQUENCE [LARGE SCALE GENOMIC DNA]</scope>
    <source>
        <strain evidence="1 2">DSM 104001</strain>
    </source>
</reference>